<dbReference type="AlphaFoldDB" id="A0A2G5TR86"/>
<dbReference type="GO" id="GO:0040027">
    <property type="term" value="P:negative regulation of vulval development"/>
    <property type="evidence" value="ECO:0007669"/>
    <property type="project" value="InterPro"/>
</dbReference>
<dbReference type="EMBL" id="PDUG01000005">
    <property type="protein sequence ID" value="PIC29516.1"/>
    <property type="molecule type" value="Genomic_DNA"/>
</dbReference>
<accession>A0A2G5TR86</accession>
<organism evidence="1 2">
    <name type="scientific">Caenorhabditis nigoni</name>
    <dbReference type="NCBI Taxonomy" id="1611254"/>
    <lineage>
        <taxon>Eukaryota</taxon>
        <taxon>Metazoa</taxon>
        <taxon>Ecdysozoa</taxon>
        <taxon>Nematoda</taxon>
        <taxon>Chromadorea</taxon>
        <taxon>Rhabditida</taxon>
        <taxon>Rhabditina</taxon>
        <taxon>Rhabditomorpha</taxon>
        <taxon>Rhabditoidea</taxon>
        <taxon>Rhabditidae</taxon>
        <taxon>Peloderinae</taxon>
        <taxon>Caenorhabditis</taxon>
    </lineage>
</organism>
<dbReference type="Proteomes" id="UP000230233">
    <property type="component" value="Chromosome V"/>
</dbReference>
<name>A0A2G5TR86_9PELO</name>
<reference evidence="2" key="1">
    <citation type="submission" date="2017-10" db="EMBL/GenBank/DDBJ databases">
        <title>Rapid genome shrinkage in a self-fertile nematode reveals novel sperm competition proteins.</title>
        <authorList>
            <person name="Yin D."/>
            <person name="Schwarz E.M."/>
            <person name="Thomas C.G."/>
            <person name="Felde R.L."/>
            <person name="Korf I.F."/>
            <person name="Cutter A.D."/>
            <person name="Schartner C.M."/>
            <person name="Ralston E.J."/>
            <person name="Meyer B.J."/>
            <person name="Haag E.S."/>
        </authorList>
    </citation>
    <scope>NUCLEOTIDE SEQUENCE [LARGE SCALE GENOMIC DNA]</scope>
    <source>
        <strain evidence="2">JU1422</strain>
    </source>
</reference>
<keyword evidence="2" id="KW-1185">Reference proteome</keyword>
<sequence length="171" mass="20181">MSKAVIREEVIEEENNFTFINGEYVEVKQEEIEQKPENLLEQKIKMESIELFKNNNSDRFLEDVERKPKEIDYKIEKEFIGDGALSCKICKKIMPRSLLKLIMSEEDKTVLSEYLQIKGSLETRASYVCVAHIQMIIRENDIKVKITKKPLELLMRSFVSRNQYLMQVNKN</sequence>
<dbReference type="InterPro" id="IPR040129">
    <property type="entry name" value="Lin-15B-like"/>
</dbReference>
<protein>
    <submittedName>
        <fullName evidence="1">Uncharacterized protein</fullName>
    </submittedName>
</protein>
<evidence type="ECO:0000313" key="1">
    <source>
        <dbReference type="EMBL" id="PIC29516.1"/>
    </source>
</evidence>
<evidence type="ECO:0000313" key="2">
    <source>
        <dbReference type="Proteomes" id="UP000230233"/>
    </source>
</evidence>
<comment type="caution">
    <text evidence="1">The sequence shown here is derived from an EMBL/GenBank/DDBJ whole genome shotgun (WGS) entry which is preliminary data.</text>
</comment>
<proteinExistence type="predicted"/>
<gene>
    <name evidence="1" type="primary">Cnig_chr_V.g21071</name>
    <name evidence="1" type="ORF">B9Z55_021071</name>
</gene>
<dbReference type="PANTHER" id="PTHR22716:SF1">
    <property type="entry name" value="ETS CLASS TRANSCRIPTION FACTOR-RELATED"/>
    <property type="match status" value="1"/>
</dbReference>
<dbReference type="PANTHER" id="PTHR22716">
    <property type="entry name" value="ETS CLASS TRANSCRIPTION FACTOR-RELATED-RELATED"/>
    <property type="match status" value="1"/>
</dbReference>